<gene>
    <name evidence="1" type="ORF">IP93_02980</name>
</gene>
<comment type="caution">
    <text evidence="1">The sequence shown here is derived from an EMBL/GenBank/DDBJ whole genome shotgun (WGS) entry which is preliminary data.</text>
</comment>
<sequence>MYRRADDALVVVPSLFQSPLALSKHSALRQIGVATVELAHLGESLVADIGIHGYAIATGADEALIRMCVDRATAAGAVPGVAHEAPMPSFSADEP</sequence>
<keyword evidence="2" id="KW-1185">Reference proteome</keyword>
<dbReference type="AlphaFoldDB" id="A0A562LFH4"/>
<dbReference type="EMBL" id="VLKP01000017">
    <property type="protein sequence ID" value="TWI06360.1"/>
    <property type="molecule type" value="Genomic_DNA"/>
</dbReference>
<protein>
    <submittedName>
        <fullName evidence="1">Uncharacterized protein</fullName>
    </submittedName>
</protein>
<reference evidence="1 2" key="1">
    <citation type="journal article" date="2015" name="Stand. Genomic Sci.">
        <title>Genomic Encyclopedia of Bacterial and Archaeal Type Strains, Phase III: the genomes of soil and plant-associated and newly described type strains.</title>
        <authorList>
            <person name="Whitman W.B."/>
            <person name="Woyke T."/>
            <person name="Klenk H.P."/>
            <person name="Zhou Y."/>
            <person name="Lilburn T.G."/>
            <person name="Beck B.J."/>
            <person name="De Vos P."/>
            <person name="Vandamme P."/>
            <person name="Eisen J.A."/>
            <person name="Garrity G."/>
            <person name="Hugenholtz P."/>
            <person name="Kyrpides N.C."/>
        </authorList>
    </citation>
    <scope>NUCLEOTIDE SEQUENCE [LARGE SCALE GENOMIC DNA]</scope>
    <source>
        <strain evidence="1 2">CGMCC 1.10136</strain>
    </source>
</reference>
<dbReference type="Proteomes" id="UP000316471">
    <property type="component" value="Unassembled WGS sequence"/>
</dbReference>
<organism evidence="1 2">
    <name type="scientific">Aerolutibacter ruishenii</name>
    <dbReference type="NCBI Taxonomy" id="686800"/>
    <lineage>
        <taxon>Bacteria</taxon>
        <taxon>Pseudomonadati</taxon>
        <taxon>Pseudomonadota</taxon>
        <taxon>Gammaproteobacteria</taxon>
        <taxon>Lysobacterales</taxon>
        <taxon>Lysobacteraceae</taxon>
        <taxon>Aerolutibacter</taxon>
    </lineage>
</organism>
<name>A0A562LFH4_9GAMM</name>
<evidence type="ECO:0000313" key="2">
    <source>
        <dbReference type="Proteomes" id="UP000316471"/>
    </source>
</evidence>
<accession>A0A562LFH4</accession>
<proteinExistence type="predicted"/>
<evidence type="ECO:0000313" key="1">
    <source>
        <dbReference type="EMBL" id="TWI06360.1"/>
    </source>
</evidence>